<protein>
    <submittedName>
        <fullName evidence="2">Uncharacterized protein</fullName>
    </submittedName>
</protein>
<dbReference type="SUPFAM" id="SSF50998">
    <property type="entry name" value="Quinoprotein alcohol dehydrogenase-like"/>
    <property type="match status" value="1"/>
</dbReference>
<keyword evidence="3" id="KW-1185">Reference proteome</keyword>
<feature type="compositionally biased region" description="Basic and acidic residues" evidence="1">
    <location>
        <begin position="1118"/>
        <end position="1130"/>
    </location>
</feature>
<dbReference type="PANTHER" id="PTHR13950:SF9">
    <property type="entry name" value="RABCONNECTIN-3A"/>
    <property type="match status" value="1"/>
</dbReference>
<evidence type="ECO:0000256" key="1">
    <source>
        <dbReference type="SAM" id="MobiDB-lite"/>
    </source>
</evidence>
<dbReference type="SMART" id="SM00320">
    <property type="entry name" value="WD40"/>
    <property type="match status" value="4"/>
</dbReference>
<organism evidence="2 3">
    <name type="scientific">Platanthera guangdongensis</name>
    <dbReference type="NCBI Taxonomy" id="2320717"/>
    <lineage>
        <taxon>Eukaryota</taxon>
        <taxon>Viridiplantae</taxon>
        <taxon>Streptophyta</taxon>
        <taxon>Embryophyta</taxon>
        <taxon>Tracheophyta</taxon>
        <taxon>Spermatophyta</taxon>
        <taxon>Magnoliopsida</taxon>
        <taxon>Liliopsida</taxon>
        <taxon>Asparagales</taxon>
        <taxon>Orchidaceae</taxon>
        <taxon>Orchidoideae</taxon>
        <taxon>Orchideae</taxon>
        <taxon>Orchidinae</taxon>
        <taxon>Platanthera</taxon>
    </lineage>
</organism>
<dbReference type="EMBL" id="JBBWWR010000001">
    <property type="protein sequence ID" value="KAK8971325.1"/>
    <property type="molecule type" value="Genomic_DNA"/>
</dbReference>
<dbReference type="Proteomes" id="UP001412067">
    <property type="component" value="Unassembled WGS sequence"/>
</dbReference>
<sequence length="1139" mass="124825">MNGKSASPPAGCGTTAPPVSDGPDDISKLFPLSSCRSQLIPPAPNRRRSAIDFLHDFCGSSWIAYGASSLLVISHFPSPLPAHESLVGPFFRQVIEPSTCGADNGADAVNAVSWCPVRPSEGEVAAAQGNSIGLYLPRVDNETGSFCWGQITGILQSSMVEAIEWTGSGDGIIAAGVEVVFWQRKGRSWVMAWKSVADVPQVLVSATWSAEGFFATSAGCLLTSKVEKSLNLANGGCKHVSVYQHYGKSEVLKIQLYHPQPISSIRWRTSTSISLTKCNLLAWRDVLLTCCLDGTVRLWSEIDNGRSKKLIKGIDHKMSTSFQVVAIIEIEQCLNGTLGMDVFIDWAGDMGSVILTSEEDDYNLSSVSSRLDNIASCEWLISVGPVNSVTFWAIHCLDEVVTFRSPRVTLWTKRNPADFQAGNFSFYQPLHPEEEPILVKVVVSRSQLFGPPVACSLLQLLHGNSMNWWHFYRPSIHDAEQKSLAQASKNGCLSHFASGVLNLDGHTASILQLALHPYSFELELAVSLDSNGFLLFWSLPKNFNCTLEIQRYIHPTWKLLGKIRSQDLSVDLKYLTMAWLPLVLDDKPLLLLGYADGIDCFLINASDGISILCCKIFSVLFAGHNHSEGSPDHIFATPFPSFSTSFLLYAVWMKEFKALSWKVVLQSEDLNGCSSAFSSDSESVSRPENISGRISCSGRYSAAIYPASWNLPDSHTSKIILCVSVVNLDHSILSNGKHVVSDNDSCGNSCSLMATGCSDGILQLWKLHSAKSSESECIPWFSVGEFAAHDGPVNAVSLSNCGSKVATVSIGAKNSNFTLHIWTPVCFTGGGSFILEDVLLLSGPVVALKWLTIGNGKLLLGVCMPNEFHIYCQRRAHNKFLESDDLKEKHAWCCISISHSHHPCHEFLWGPMLTPVLLHENKISVFSEWLCETEYKHIGDISSIVTDEYLCCDKSLENNGHVAEELKKCGEKETGIFLDVLSSGSFMKNNLDTRKRLHNLMDFVERLCRPLESYHPWALLQYLYRELPNCLNMERAAMQSLDRLKPPECSSWGAVVAIMASGGVESGVDGAVVAIVASGGVKSGVDVRRSGNYAGLRPEMAERLLRLGSGGGRNWRWTGEKSSAEDDLNRGRSPLSLSL</sequence>
<dbReference type="Gene3D" id="2.130.10.10">
    <property type="entry name" value="YVTN repeat-like/Quinoprotein amine dehydrogenase"/>
    <property type="match status" value="1"/>
</dbReference>
<name>A0ABR2N5E8_9ASPA</name>
<evidence type="ECO:0000313" key="3">
    <source>
        <dbReference type="Proteomes" id="UP001412067"/>
    </source>
</evidence>
<proteinExistence type="predicted"/>
<evidence type="ECO:0000313" key="2">
    <source>
        <dbReference type="EMBL" id="KAK8971325.1"/>
    </source>
</evidence>
<feature type="region of interest" description="Disordered" evidence="1">
    <location>
        <begin position="1"/>
        <end position="24"/>
    </location>
</feature>
<dbReference type="InterPro" id="IPR001680">
    <property type="entry name" value="WD40_rpt"/>
</dbReference>
<dbReference type="InterPro" id="IPR052208">
    <property type="entry name" value="DmX-like/RAVE_component"/>
</dbReference>
<gene>
    <name evidence="2" type="ORF">KSP40_PGU002534</name>
</gene>
<dbReference type="PANTHER" id="PTHR13950">
    <property type="entry name" value="RABCONNECTIN-RELATED"/>
    <property type="match status" value="1"/>
</dbReference>
<accession>A0ABR2N5E8</accession>
<comment type="caution">
    <text evidence="2">The sequence shown here is derived from an EMBL/GenBank/DDBJ whole genome shotgun (WGS) entry which is preliminary data.</text>
</comment>
<feature type="region of interest" description="Disordered" evidence="1">
    <location>
        <begin position="1118"/>
        <end position="1139"/>
    </location>
</feature>
<reference evidence="2 3" key="1">
    <citation type="journal article" date="2022" name="Nat. Plants">
        <title>Genomes of leafy and leafless Platanthera orchids illuminate the evolution of mycoheterotrophy.</title>
        <authorList>
            <person name="Li M.H."/>
            <person name="Liu K.W."/>
            <person name="Li Z."/>
            <person name="Lu H.C."/>
            <person name="Ye Q.L."/>
            <person name="Zhang D."/>
            <person name="Wang J.Y."/>
            <person name="Li Y.F."/>
            <person name="Zhong Z.M."/>
            <person name="Liu X."/>
            <person name="Yu X."/>
            <person name="Liu D.K."/>
            <person name="Tu X.D."/>
            <person name="Liu B."/>
            <person name="Hao Y."/>
            <person name="Liao X.Y."/>
            <person name="Jiang Y.T."/>
            <person name="Sun W.H."/>
            <person name="Chen J."/>
            <person name="Chen Y.Q."/>
            <person name="Ai Y."/>
            <person name="Zhai J.W."/>
            <person name="Wu S.S."/>
            <person name="Zhou Z."/>
            <person name="Hsiao Y.Y."/>
            <person name="Wu W.L."/>
            <person name="Chen Y.Y."/>
            <person name="Lin Y.F."/>
            <person name="Hsu J.L."/>
            <person name="Li C.Y."/>
            <person name="Wang Z.W."/>
            <person name="Zhao X."/>
            <person name="Zhong W.Y."/>
            <person name="Ma X.K."/>
            <person name="Ma L."/>
            <person name="Huang J."/>
            <person name="Chen G.Z."/>
            <person name="Huang M.Z."/>
            <person name="Huang L."/>
            <person name="Peng D.H."/>
            <person name="Luo Y.B."/>
            <person name="Zou S.Q."/>
            <person name="Chen S.P."/>
            <person name="Lan S."/>
            <person name="Tsai W.C."/>
            <person name="Van de Peer Y."/>
            <person name="Liu Z.J."/>
        </authorList>
    </citation>
    <scope>NUCLEOTIDE SEQUENCE [LARGE SCALE GENOMIC DNA]</scope>
    <source>
        <strain evidence="2">Lor288</strain>
    </source>
</reference>
<dbReference type="InterPro" id="IPR011047">
    <property type="entry name" value="Quinoprotein_ADH-like_sf"/>
</dbReference>
<dbReference type="InterPro" id="IPR015943">
    <property type="entry name" value="WD40/YVTN_repeat-like_dom_sf"/>
</dbReference>